<keyword evidence="7" id="KW-0812">Transmembrane</keyword>
<keyword evidence="4" id="KW-0808">Transferase</keyword>
<dbReference type="InterPro" id="IPR001216">
    <property type="entry name" value="P-phosphate_BS"/>
</dbReference>
<keyword evidence="10" id="KW-1185">Reference proteome</keyword>
<keyword evidence="6" id="KW-0198">Cysteine biosynthesis</keyword>
<gene>
    <name evidence="9" type="ORF">Bathy05g05040</name>
</gene>
<sequence length="491" mass="53502">MPDHRTTDGASTSSIASTVVVAGSCCALALYYMHQIRKHHGEKSLSFLNSVIPKSLQQQQQQAREQNLKEKKKVHTTTTRDETSIHSSVLDSIGNTPLVKVLSLSEMTKCEIYAKCEFYNPGGSVKDRVALQIVQEAMERKKLNKGGLVTEGTAGSTGVSLAMVASVLRLNCHVVMPDDAATEKSAQVLAYGATVERVRPVSITHADHFVNVAKRRAEESNEQFGEGSGYFADQFENLANFRAHYNGTGKEIYEQMIDNEKKLDAFVCATGTGGTLAGVATYLQKMQPSIKCFAADPQGSGVFNKVTRGVMFSNVEREGTRKRNPYDTITEGVGINRITKNNALVLEPQAGSSVKLYGAYRVTDAQAVAMSRWLCARDGLFIGSSSAVNLVSALMCARELGEGKVIVTIACDAGLRHMSKFWNDEVIARHDSLADAATFGSDLDLTPEEFLHGLLNRPTFTEMTNYNDVKIPSPAAGSPNRWVSAMRKLNL</sequence>
<dbReference type="OrthoDB" id="10259545at2759"/>
<evidence type="ECO:0000313" key="9">
    <source>
        <dbReference type="EMBL" id="CCO16504.1"/>
    </source>
</evidence>
<keyword evidence="3" id="KW-0028">Amino-acid biosynthesis</keyword>
<dbReference type="KEGG" id="bpg:Bathy05g05040"/>
<dbReference type="RefSeq" id="XP_007512946.1">
    <property type="nucleotide sequence ID" value="XM_007512884.1"/>
</dbReference>
<dbReference type="SUPFAM" id="SSF53686">
    <property type="entry name" value="Tryptophan synthase beta subunit-like PLP-dependent enzymes"/>
    <property type="match status" value="1"/>
</dbReference>
<feature type="transmembrane region" description="Helical" evidence="7">
    <location>
        <begin position="12"/>
        <end position="33"/>
    </location>
</feature>
<proteinExistence type="inferred from homology"/>
<dbReference type="GO" id="GO:0006535">
    <property type="term" value="P:cysteine biosynthetic process from serine"/>
    <property type="evidence" value="ECO:0007669"/>
    <property type="project" value="InterPro"/>
</dbReference>
<dbReference type="PROSITE" id="PS51257">
    <property type="entry name" value="PROKAR_LIPOPROTEIN"/>
    <property type="match status" value="1"/>
</dbReference>
<keyword evidence="7" id="KW-1133">Transmembrane helix</keyword>
<dbReference type="FunFam" id="3.40.50.1100:FF:000016">
    <property type="entry name" value="Cysteine synthase A"/>
    <property type="match status" value="1"/>
</dbReference>
<comment type="similarity">
    <text evidence="2">Belongs to the cysteine synthase/cystathionine beta-synthase family.</text>
</comment>
<dbReference type="GO" id="GO:0016740">
    <property type="term" value="F:transferase activity"/>
    <property type="evidence" value="ECO:0007669"/>
    <property type="project" value="UniProtKB-KW"/>
</dbReference>
<evidence type="ECO:0000256" key="6">
    <source>
        <dbReference type="ARBA" id="ARBA00023192"/>
    </source>
</evidence>
<dbReference type="Proteomes" id="UP000198341">
    <property type="component" value="Chromosome 5"/>
</dbReference>
<comment type="cofactor">
    <cofactor evidence="1">
        <name>pyridoxal 5'-phosphate</name>
        <dbReference type="ChEBI" id="CHEBI:597326"/>
    </cofactor>
</comment>
<dbReference type="CDD" id="cd01561">
    <property type="entry name" value="CBS_like"/>
    <property type="match status" value="1"/>
</dbReference>
<reference evidence="9 10" key="1">
    <citation type="submission" date="2011-10" db="EMBL/GenBank/DDBJ databases">
        <authorList>
            <person name="Genoscope - CEA"/>
        </authorList>
    </citation>
    <scope>NUCLEOTIDE SEQUENCE [LARGE SCALE GENOMIC DNA]</scope>
    <source>
        <strain evidence="9 10">RCC 1105</strain>
    </source>
</reference>
<dbReference type="eggNOG" id="KOG1481">
    <property type="taxonomic scope" value="Eukaryota"/>
</dbReference>
<dbReference type="PROSITE" id="PS00901">
    <property type="entry name" value="CYS_SYNTHASE"/>
    <property type="match status" value="1"/>
</dbReference>
<dbReference type="InterPro" id="IPR036052">
    <property type="entry name" value="TrpB-like_PALP_sf"/>
</dbReference>
<evidence type="ECO:0000256" key="1">
    <source>
        <dbReference type="ARBA" id="ARBA00001933"/>
    </source>
</evidence>
<evidence type="ECO:0000256" key="2">
    <source>
        <dbReference type="ARBA" id="ARBA00007103"/>
    </source>
</evidence>
<dbReference type="Pfam" id="PF00291">
    <property type="entry name" value="PALP"/>
    <property type="match status" value="1"/>
</dbReference>
<dbReference type="Gene3D" id="3.40.50.1100">
    <property type="match status" value="2"/>
</dbReference>
<keyword evidence="5" id="KW-0663">Pyridoxal phosphate</keyword>
<evidence type="ECO:0000256" key="7">
    <source>
        <dbReference type="SAM" id="Phobius"/>
    </source>
</evidence>
<dbReference type="PANTHER" id="PTHR10314">
    <property type="entry name" value="CYSTATHIONINE BETA-SYNTHASE"/>
    <property type="match status" value="1"/>
</dbReference>
<dbReference type="EMBL" id="FO082274">
    <property type="protein sequence ID" value="CCO16504.1"/>
    <property type="molecule type" value="Genomic_DNA"/>
</dbReference>
<dbReference type="STRING" id="41875.K8EEW7"/>
<protein>
    <submittedName>
        <fullName evidence="9">Cysteine synthase A</fullName>
    </submittedName>
</protein>
<keyword evidence="7" id="KW-0472">Membrane</keyword>
<evidence type="ECO:0000256" key="5">
    <source>
        <dbReference type="ARBA" id="ARBA00022898"/>
    </source>
</evidence>
<evidence type="ECO:0000256" key="3">
    <source>
        <dbReference type="ARBA" id="ARBA00022605"/>
    </source>
</evidence>
<accession>K8EEW7</accession>
<organism evidence="9 10">
    <name type="scientific">Bathycoccus prasinos</name>
    <dbReference type="NCBI Taxonomy" id="41875"/>
    <lineage>
        <taxon>Eukaryota</taxon>
        <taxon>Viridiplantae</taxon>
        <taxon>Chlorophyta</taxon>
        <taxon>Mamiellophyceae</taxon>
        <taxon>Mamiellales</taxon>
        <taxon>Bathycoccaceae</taxon>
        <taxon>Bathycoccus</taxon>
    </lineage>
</organism>
<evidence type="ECO:0000259" key="8">
    <source>
        <dbReference type="Pfam" id="PF00291"/>
    </source>
</evidence>
<dbReference type="InterPro" id="IPR050214">
    <property type="entry name" value="Cys_Synth/Cystath_Beta-Synth"/>
</dbReference>
<dbReference type="InterPro" id="IPR001926">
    <property type="entry name" value="TrpB-like_PALP"/>
</dbReference>
<evidence type="ECO:0000256" key="4">
    <source>
        <dbReference type="ARBA" id="ARBA00022679"/>
    </source>
</evidence>
<dbReference type="GeneID" id="19016007"/>
<name>K8EEW7_9CHLO</name>
<evidence type="ECO:0000313" key="10">
    <source>
        <dbReference type="Proteomes" id="UP000198341"/>
    </source>
</evidence>
<feature type="domain" description="Tryptophan synthase beta chain-like PALP" evidence="8">
    <location>
        <begin position="90"/>
        <end position="412"/>
    </location>
</feature>
<dbReference type="AlphaFoldDB" id="K8EEW7"/>